<sequence length="116" mass="10892">MVVRGGFGAAVVGFGALVVFVAPPAGGAVVVVVVVAGPPLPGGIVPAGAGPPDGGGTEPLGAGPVAPAACGFSGRSVGLLKPALAPTSRTVPAAVPIRAIIARLTRDQLSGTGARL</sequence>
<evidence type="ECO:0000313" key="1">
    <source>
        <dbReference type="EMBL" id="GIG46107.1"/>
    </source>
</evidence>
<comment type="caution">
    <text evidence="1">The sequence shown here is derived from an EMBL/GenBank/DDBJ whole genome shotgun (WGS) entry which is preliminary data.</text>
</comment>
<name>A0A919U8U7_9ACTN</name>
<protein>
    <submittedName>
        <fullName evidence="1">Uncharacterized protein</fullName>
    </submittedName>
</protein>
<dbReference type="EMBL" id="BONQ01000061">
    <property type="protein sequence ID" value="GIG46107.1"/>
    <property type="molecule type" value="Genomic_DNA"/>
</dbReference>
<gene>
    <name evidence="1" type="ORF">Dsi01nite_041480</name>
</gene>
<organism evidence="1 2">
    <name type="scientific">Dactylosporangium siamense</name>
    <dbReference type="NCBI Taxonomy" id="685454"/>
    <lineage>
        <taxon>Bacteria</taxon>
        <taxon>Bacillati</taxon>
        <taxon>Actinomycetota</taxon>
        <taxon>Actinomycetes</taxon>
        <taxon>Micromonosporales</taxon>
        <taxon>Micromonosporaceae</taxon>
        <taxon>Dactylosporangium</taxon>
    </lineage>
</organism>
<dbReference type="Proteomes" id="UP000660611">
    <property type="component" value="Unassembled WGS sequence"/>
</dbReference>
<evidence type="ECO:0000313" key="2">
    <source>
        <dbReference type="Proteomes" id="UP000660611"/>
    </source>
</evidence>
<reference evidence="1" key="1">
    <citation type="submission" date="2021-01" db="EMBL/GenBank/DDBJ databases">
        <title>Whole genome shotgun sequence of Dactylosporangium siamense NBRC 106093.</title>
        <authorList>
            <person name="Komaki H."/>
            <person name="Tamura T."/>
        </authorList>
    </citation>
    <scope>NUCLEOTIDE SEQUENCE</scope>
    <source>
        <strain evidence="1">NBRC 106093</strain>
    </source>
</reference>
<dbReference type="AlphaFoldDB" id="A0A919U8U7"/>
<proteinExistence type="predicted"/>
<keyword evidence="2" id="KW-1185">Reference proteome</keyword>
<accession>A0A919U8U7</accession>